<dbReference type="EMBL" id="RSCL01000001">
    <property type="protein sequence ID" value="RUT09519.1"/>
    <property type="molecule type" value="Genomic_DNA"/>
</dbReference>
<reference evidence="4" key="1">
    <citation type="submission" date="2018-12" db="EMBL/GenBank/DDBJ databases">
        <authorList>
            <person name="Will S."/>
            <person name="Neumann-Schaal M."/>
            <person name="Henke P."/>
        </authorList>
    </citation>
    <scope>NUCLEOTIDE SEQUENCE</scope>
    <source>
        <strain evidence="4">PCC 7102</strain>
    </source>
</reference>
<reference evidence="4" key="2">
    <citation type="journal article" date="2019" name="Genome Biol. Evol.">
        <title>Day and night: Metabolic profiles and evolutionary relationships of six axenic non-marine cyanobacteria.</title>
        <authorList>
            <person name="Will S.E."/>
            <person name="Henke P."/>
            <person name="Boedeker C."/>
            <person name="Huang S."/>
            <person name="Brinkmann H."/>
            <person name="Rohde M."/>
            <person name="Jarek M."/>
            <person name="Friedl T."/>
            <person name="Seufert S."/>
            <person name="Schumacher M."/>
            <person name="Overmann J."/>
            <person name="Neumann-Schaal M."/>
            <person name="Petersen J."/>
        </authorList>
    </citation>
    <scope>NUCLEOTIDE SEQUENCE [LARGE SCALE GENOMIC DNA]</scope>
    <source>
        <strain evidence="4">PCC 7102</strain>
    </source>
</reference>
<dbReference type="PANTHER" id="PTHR33222:SF4">
    <property type="entry name" value="PROTEIN CURVATURE THYLAKOID 1A, CHLOROPLASTIC"/>
    <property type="match status" value="1"/>
</dbReference>
<keyword evidence="2" id="KW-0812">Transmembrane</keyword>
<evidence type="ECO:0000259" key="3">
    <source>
        <dbReference type="Pfam" id="PF14159"/>
    </source>
</evidence>
<comment type="caution">
    <text evidence="4">The sequence shown here is derived from an EMBL/GenBank/DDBJ whole genome shotgun (WGS) entry which is preliminary data.</text>
</comment>
<protein>
    <recommendedName>
        <fullName evidence="3">Cyanobacterial aminoacyl-tRNA synthetase CAAD domain-containing protein</fullName>
    </recommendedName>
</protein>
<evidence type="ECO:0000256" key="1">
    <source>
        <dbReference type="ARBA" id="ARBA00004141"/>
    </source>
</evidence>
<evidence type="ECO:0000256" key="2">
    <source>
        <dbReference type="SAM" id="Phobius"/>
    </source>
</evidence>
<dbReference type="PANTHER" id="PTHR33222">
    <property type="match status" value="1"/>
</dbReference>
<dbReference type="AlphaFoldDB" id="A0A433VTW3"/>
<feature type="transmembrane region" description="Helical" evidence="2">
    <location>
        <begin position="80"/>
        <end position="102"/>
    </location>
</feature>
<dbReference type="RefSeq" id="WP_127077688.1">
    <property type="nucleotide sequence ID" value="NZ_RSCL01000001.1"/>
</dbReference>
<sequence length="152" mass="16928">MTAQLPTQEYKEAEYVDSISEISEISQNTAALGSSQLATRPMLPPATETETDLEKIGAQISDFLAELPNNAAWFYSEYKFLFISFGALVATVFALRIMLAVVGAINTFPLLKESFQLIGIGYSAWFVNRYLKNESKRKELSGTIDSIKEEIN</sequence>
<comment type="subcellular location">
    <subcellularLocation>
        <location evidence="1">Membrane</location>
        <topology evidence="1">Multi-pass membrane protein</topology>
    </subcellularLocation>
</comment>
<accession>A0A433VTW3</accession>
<dbReference type="Pfam" id="PF14159">
    <property type="entry name" value="CAAD"/>
    <property type="match status" value="1"/>
</dbReference>
<dbReference type="GO" id="GO:0009579">
    <property type="term" value="C:thylakoid"/>
    <property type="evidence" value="ECO:0007669"/>
    <property type="project" value="InterPro"/>
</dbReference>
<proteinExistence type="predicted"/>
<dbReference type="Proteomes" id="UP000271624">
    <property type="component" value="Unassembled WGS sequence"/>
</dbReference>
<dbReference type="OrthoDB" id="459910at2"/>
<feature type="domain" description="Cyanobacterial aminoacyl-tRNA synthetase CAAD" evidence="3">
    <location>
        <begin position="73"/>
        <end position="151"/>
    </location>
</feature>
<gene>
    <name evidence="4" type="ORF">DSM106972_000130</name>
</gene>
<name>A0A433VTW3_9CYAN</name>
<dbReference type="InterPro" id="IPR025564">
    <property type="entry name" value="CAAD_dom"/>
</dbReference>
<evidence type="ECO:0000313" key="4">
    <source>
        <dbReference type="EMBL" id="RUT09519.1"/>
    </source>
</evidence>
<dbReference type="GO" id="GO:0016020">
    <property type="term" value="C:membrane"/>
    <property type="evidence" value="ECO:0007669"/>
    <property type="project" value="UniProtKB-SubCell"/>
</dbReference>
<organism evidence="4 5">
    <name type="scientific">Dulcicalothrix desertica PCC 7102</name>
    <dbReference type="NCBI Taxonomy" id="232991"/>
    <lineage>
        <taxon>Bacteria</taxon>
        <taxon>Bacillati</taxon>
        <taxon>Cyanobacteriota</taxon>
        <taxon>Cyanophyceae</taxon>
        <taxon>Nostocales</taxon>
        <taxon>Calotrichaceae</taxon>
        <taxon>Dulcicalothrix</taxon>
    </lineage>
</organism>
<keyword evidence="2" id="KW-1133">Transmembrane helix</keyword>
<keyword evidence="5" id="KW-1185">Reference proteome</keyword>
<evidence type="ECO:0000313" key="5">
    <source>
        <dbReference type="Proteomes" id="UP000271624"/>
    </source>
</evidence>
<dbReference type="InterPro" id="IPR033344">
    <property type="entry name" value="CURT1"/>
</dbReference>
<keyword evidence="2" id="KW-0472">Membrane</keyword>